<keyword evidence="1" id="KW-1133">Transmembrane helix</keyword>
<keyword evidence="1" id="KW-0472">Membrane</keyword>
<evidence type="ECO:0000313" key="3">
    <source>
        <dbReference type="Proteomes" id="UP000008068"/>
    </source>
</evidence>
<dbReference type="Proteomes" id="UP000008068">
    <property type="component" value="Unassembled WGS sequence"/>
</dbReference>
<protein>
    <submittedName>
        <fullName evidence="2">Uncharacterized protein</fullName>
    </submittedName>
</protein>
<dbReference type="HOGENOM" id="CLU_2148054_0_0_1"/>
<accession>G0N1A9</accession>
<dbReference type="InParanoid" id="G0N1A9"/>
<reference evidence="3" key="1">
    <citation type="submission" date="2011-07" db="EMBL/GenBank/DDBJ databases">
        <authorList>
            <consortium name="Caenorhabditis brenneri Sequencing and Analysis Consortium"/>
            <person name="Wilson R.K."/>
        </authorList>
    </citation>
    <scope>NUCLEOTIDE SEQUENCE [LARGE SCALE GENOMIC DNA]</scope>
    <source>
        <strain evidence="3">PB2801</strain>
    </source>
</reference>
<evidence type="ECO:0000313" key="2">
    <source>
        <dbReference type="EMBL" id="EGT49943.1"/>
    </source>
</evidence>
<feature type="transmembrane region" description="Helical" evidence="1">
    <location>
        <begin position="16"/>
        <end position="40"/>
    </location>
</feature>
<keyword evidence="3" id="KW-1185">Reference proteome</keyword>
<dbReference type="AlphaFoldDB" id="G0N1A9"/>
<organism evidence="3">
    <name type="scientific">Caenorhabditis brenneri</name>
    <name type="common">Nematode worm</name>
    <dbReference type="NCBI Taxonomy" id="135651"/>
    <lineage>
        <taxon>Eukaryota</taxon>
        <taxon>Metazoa</taxon>
        <taxon>Ecdysozoa</taxon>
        <taxon>Nematoda</taxon>
        <taxon>Chromadorea</taxon>
        <taxon>Rhabditida</taxon>
        <taxon>Rhabditina</taxon>
        <taxon>Rhabditomorpha</taxon>
        <taxon>Rhabditoidea</taxon>
        <taxon>Rhabditidae</taxon>
        <taxon>Peloderinae</taxon>
        <taxon>Caenorhabditis</taxon>
    </lineage>
</organism>
<sequence>MDRIRERVNTAYNETFGYLLMGLMAFFFVVWGAAACVGYVIPTGSKEFKVFFAFMCLLGWIGSGIGSIFALEYWLRTPQVRRPYDEDRDRYGAGIPLHEREHRVAAPPAAQN</sequence>
<gene>
    <name evidence="2" type="ORF">CAEBREN_12086</name>
</gene>
<keyword evidence="1" id="KW-0812">Transmembrane</keyword>
<evidence type="ECO:0000256" key="1">
    <source>
        <dbReference type="SAM" id="Phobius"/>
    </source>
</evidence>
<dbReference type="EMBL" id="GL379826">
    <property type="protein sequence ID" value="EGT49943.1"/>
    <property type="molecule type" value="Genomic_DNA"/>
</dbReference>
<name>G0N1A9_CAEBE</name>
<feature type="transmembrane region" description="Helical" evidence="1">
    <location>
        <begin position="52"/>
        <end position="75"/>
    </location>
</feature>
<proteinExistence type="predicted"/>